<protein>
    <submittedName>
        <fullName evidence="3">Uncharacterized protein LOC108608682</fullName>
    </submittedName>
</protein>
<keyword evidence="2" id="KW-1185">Reference proteome</keyword>
<organism evidence="2 3">
    <name type="scientific">Drosophila arizonae</name>
    <name type="common">Fruit fly</name>
    <dbReference type="NCBI Taxonomy" id="7263"/>
    <lineage>
        <taxon>Eukaryota</taxon>
        <taxon>Metazoa</taxon>
        <taxon>Ecdysozoa</taxon>
        <taxon>Arthropoda</taxon>
        <taxon>Hexapoda</taxon>
        <taxon>Insecta</taxon>
        <taxon>Pterygota</taxon>
        <taxon>Neoptera</taxon>
        <taxon>Endopterygota</taxon>
        <taxon>Diptera</taxon>
        <taxon>Brachycera</taxon>
        <taxon>Muscomorpha</taxon>
        <taxon>Ephydroidea</taxon>
        <taxon>Drosophilidae</taxon>
        <taxon>Drosophila</taxon>
    </lineage>
</organism>
<dbReference type="SUPFAM" id="SSF56112">
    <property type="entry name" value="Protein kinase-like (PK-like)"/>
    <property type="match status" value="1"/>
</dbReference>
<sequence>MVEIKSGNSNGSQDGDSFHPAPQWLTESYVETILRHHKQDGGLSIRDLNIKPATAKGDNYASIMTRIKVTYIPGGSTQSETEFFIVKTTYENDPFISNIFASYQASYTEMVMYDKILPQLTLLLEGTSQSEKLFAKTIHVDYEHSAIIFEDLAVLNYVLGDRLTGFDLEHTKLVLRKLAKMHACSSVLNERQPGLLTKLDHGIFNRHTRGFSPMFESLLGMAADFAGQCPELGKVYEDKLRALQKHVMEYTEKVYDPQENEFNTLTHGDLWTNNIMLRKKTVHSQLDLLLIDFQFSAWAPPVVDLFYFFYTSLRPEVRNNHLSALIQYYHKVLVDTLRELKFGGYTPTLRQLVLQLEKGKFMAVTACLTCQAIMLNEETKDADFNGLMVDDERGRNFRRSMYSNKRLQDIIIKWLPEFDRSGLLDLVEQN</sequence>
<reference evidence="3" key="3">
    <citation type="submission" date="2025-08" db="UniProtKB">
        <authorList>
            <consortium name="RefSeq"/>
        </authorList>
    </citation>
    <scope>IDENTIFICATION</scope>
    <source>
        <tissue evidence="3">Whole organism</tissue>
    </source>
</reference>
<dbReference type="InterPro" id="IPR015897">
    <property type="entry name" value="CHK_kinase-like"/>
</dbReference>
<proteinExistence type="predicted"/>
<gene>
    <name evidence="3" type="primary">LOC108608682</name>
</gene>
<dbReference type="GeneID" id="108608682"/>
<dbReference type="RefSeq" id="XP_017855661.1">
    <property type="nucleotide sequence ID" value="XM_018000172.1"/>
</dbReference>
<evidence type="ECO:0000313" key="2">
    <source>
        <dbReference type="Proteomes" id="UP000694904"/>
    </source>
</evidence>
<dbReference type="InterPro" id="IPR004119">
    <property type="entry name" value="EcKL"/>
</dbReference>
<dbReference type="PANTHER" id="PTHR11012">
    <property type="entry name" value="PROTEIN KINASE-LIKE DOMAIN-CONTAINING"/>
    <property type="match status" value="1"/>
</dbReference>
<evidence type="ECO:0000259" key="1">
    <source>
        <dbReference type="SMART" id="SM00587"/>
    </source>
</evidence>
<dbReference type="Pfam" id="PF02958">
    <property type="entry name" value="EcKL"/>
    <property type="match status" value="1"/>
</dbReference>
<dbReference type="PANTHER" id="PTHR11012:SF13">
    <property type="entry name" value="CHK KINASE-LIKE DOMAIN-CONTAINING PROTEIN-RELATED"/>
    <property type="match status" value="1"/>
</dbReference>
<accession>A0ABM1NL25</accession>
<feature type="domain" description="CHK kinase-like" evidence="1">
    <location>
        <begin position="147"/>
        <end position="339"/>
    </location>
</feature>
<reference evidence="2" key="1">
    <citation type="journal article" date="1997" name="Nucleic Acids Res.">
        <title>tRNAscan-SE: a program for improved detection of transfer RNA genes in genomic sequence.</title>
        <authorList>
            <person name="Lowe T.M."/>
            <person name="Eddy S.R."/>
        </authorList>
    </citation>
    <scope>NUCLEOTIDE SEQUENCE [LARGE SCALE GENOMIC DNA]</scope>
</reference>
<dbReference type="SMART" id="SM00587">
    <property type="entry name" value="CHK"/>
    <property type="match status" value="1"/>
</dbReference>
<evidence type="ECO:0000313" key="3">
    <source>
        <dbReference type="RefSeq" id="XP_017855661.1"/>
    </source>
</evidence>
<dbReference type="Proteomes" id="UP000694904">
    <property type="component" value="Chromosome 2"/>
</dbReference>
<reference evidence="2" key="2">
    <citation type="journal article" date="2016" name="G3 (Bethesda)">
        <title>Genome Evolution in Three Species of Cactophilic Drosophila.</title>
        <authorList>
            <person name="Sanchez-Flores A."/>
            <person name="Penazola F."/>
            <person name="Carpinteyro-Ponce J."/>
            <person name="Nazario-Yepiz N."/>
            <person name="Abreu-Goodger C."/>
            <person name="Machado C.A."/>
            <person name="Markow T.A."/>
        </authorList>
    </citation>
    <scope>NUCLEOTIDE SEQUENCE [LARGE SCALE GENOMIC DNA]</scope>
</reference>
<dbReference type="Gene3D" id="3.90.1200.10">
    <property type="match status" value="1"/>
</dbReference>
<dbReference type="InterPro" id="IPR011009">
    <property type="entry name" value="Kinase-like_dom_sf"/>
</dbReference>
<name>A0ABM1NL25_DROAR</name>